<keyword evidence="1" id="KW-0472">Membrane</keyword>
<keyword evidence="1" id="KW-0812">Transmembrane</keyword>
<evidence type="ECO:0000313" key="3">
    <source>
        <dbReference type="Proteomes" id="UP001558613"/>
    </source>
</evidence>
<accession>A0ABR3MI45</accession>
<evidence type="ECO:0000256" key="1">
    <source>
        <dbReference type="SAM" id="Phobius"/>
    </source>
</evidence>
<feature type="transmembrane region" description="Helical" evidence="1">
    <location>
        <begin position="20"/>
        <end position="39"/>
    </location>
</feature>
<evidence type="ECO:0000313" key="2">
    <source>
        <dbReference type="EMBL" id="KAL1264726.1"/>
    </source>
</evidence>
<reference evidence="2 3" key="1">
    <citation type="submission" date="2023-09" db="EMBL/GenBank/DDBJ databases">
        <authorList>
            <person name="Wang M."/>
        </authorList>
    </citation>
    <scope>NUCLEOTIDE SEQUENCE [LARGE SCALE GENOMIC DNA]</scope>
    <source>
        <strain evidence="2">GT-2023</strain>
        <tissue evidence="2">Liver</tissue>
    </source>
</reference>
<protein>
    <submittedName>
        <fullName evidence="2">Uncharacterized protein</fullName>
    </submittedName>
</protein>
<comment type="caution">
    <text evidence="2">The sequence shown here is derived from an EMBL/GenBank/DDBJ whole genome shotgun (WGS) entry which is preliminary data.</text>
</comment>
<name>A0ABR3MI45_9TELE</name>
<sequence length="68" mass="8121">MEAREGPLIPTPHLLGSFFFLLPPSLCLFFSSLFIKFPFKAPERRQREKIRRWTSTHLREREEKMSQG</sequence>
<organism evidence="2 3">
    <name type="scientific">Cirrhinus molitorella</name>
    <name type="common">mud carp</name>
    <dbReference type="NCBI Taxonomy" id="172907"/>
    <lineage>
        <taxon>Eukaryota</taxon>
        <taxon>Metazoa</taxon>
        <taxon>Chordata</taxon>
        <taxon>Craniata</taxon>
        <taxon>Vertebrata</taxon>
        <taxon>Euteleostomi</taxon>
        <taxon>Actinopterygii</taxon>
        <taxon>Neopterygii</taxon>
        <taxon>Teleostei</taxon>
        <taxon>Ostariophysi</taxon>
        <taxon>Cypriniformes</taxon>
        <taxon>Cyprinidae</taxon>
        <taxon>Labeoninae</taxon>
        <taxon>Labeonini</taxon>
        <taxon>Cirrhinus</taxon>
    </lineage>
</organism>
<dbReference type="Proteomes" id="UP001558613">
    <property type="component" value="Unassembled WGS sequence"/>
</dbReference>
<dbReference type="EMBL" id="JAYMGO010000012">
    <property type="protein sequence ID" value="KAL1264726.1"/>
    <property type="molecule type" value="Genomic_DNA"/>
</dbReference>
<keyword evidence="1" id="KW-1133">Transmembrane helix</keyword>
<proteinExistence type="predicted"/>
<gene>
    <name evidence="2" type="ORF">QQF64_005081</name>
</gene>
<keyword evidence="3" id="KW-1185">Reference proteome</keyword>